<name>A0ACC5RA67_9HYPH</name>
<proteinExistence type="predicted"/>
<sequence length="183" mass="19509">MIWITGFALLTALLIATGFISRRSLALPIIAVLAAAAGLEAFSVQPTIQGLRPTLDMPQLLSATELKADRNGHYVTEADINGSTIAVMVDTGATGVALSYEDAEKVGLRPRGLDFDIPISTANGVVKAARVTLRRVEVDNVRVRDVDGLVLPEGAMRGSLLGMSFLGRLSSFKIENGVLYLRD</sequence>
<keyword evidence="2" id="KW-1185">Reference proteome</keyword>
<dbReference type="EC" id="3.4.23.-" evidence="1"/>
<protein>
    <submittedName>
        <fullName evidence="1">TIGR02281 family clan AA aspartic protease</fullName>
        <ecNumber evidence="1">3.4.23.-</ecNumber>
    </submittedName>
</protein>
<keyword evidence="1" id="KW-0378">Hydrolase</keyword>
<organism evidence="1 2">
    <name type="scientific">Taklimakanibacter albus</name>
    <dbReference type="NCBI Taxonomy" id="2800327"/>
    <lineage>
        <taxon>Bacteria</taxon>
        <taxon>Pseudomonadati</taxon>
        <taxon>Pseudomonadota</taxon>
        <taxon>Alphaproteobacteria</taxon>
        <taxon>Hyphomicrobiales</taxon>
        <taxon>Aestuariivirgaceae</taxon>
        <taxon>Taklimakanibacter</taxon>
    </lineage>
</organism>
<accession>A0ACC5RA67</accession>
<gene>
    <name evidence="1" type="ORF">JHL16_24560</name>
</gene>
<dbReference type="Proteomes" id="UP000616151">
    <property type="component" value="Unassembled WGS sequence"/>
</dbReference>
<reference evidence="1" key="1">
    <citation type="submission" date="2021-01" db="EMBL/GenBank/DDBJ databases">
        <authorList>
            <person name="Sun Q."/>
        </authorList>
    </citation>
    <scope>NUCLEOTIDE SEQUENCE</scope>
    <source>
        <strain evidence="1">YIM B02566</strain>
    </source>
</reference>
<comment type="caution">
    <text evidence="1">The sequence shown here is derived from an EMBL/GenBank/DDBJ whole genome shotgun (WGS) entry which is preliminary data.</text>
</comment>
<dbReference type="EMBL" id="JAENHL010000008">
    <property type="protein sequence ID" value="MBK1869555.1"/>
    <property type="molecule type" value="Genomic_DNA"/>
</dbReference>
<evidence type="ECO:0000313" key="2">
    <source>
        <dbReference type="Proteomes" id="UP000616151"/>
    </source>
</evidence>
<evidence type="ECO:0000313" key="1">
    <source>
        <dbReference type="EMBL" id="MBK1869555.1"/>
    </source>
</evidence>
<keyword evidence="1" id="KW-0645">Protease</keyword>